<dbReference type="SMART" id="SM00881">
    <property type="entry name" value="CoA_binding"/>
    <property type="match status" value="1"/>
</dbReference>
<dbReference type="Proteomes" id="UP000247892">
    <property type="component" value="Unassembled WGS sequence"/>
</dbReference>
<evidence type="ECO:0000313" key="3">
    <source>
        <dbReference type="Proteomes" id="UP000247892"/>
    </source>
</evidence>
<accession>A0A318M1G9</accession>
<dbReference type="InterPro" id="IPR003781">
    <property type="entry name" value="CoA-bd"/>
</dbReference>
<proteinExistence type="predicted"/>
<dbReference type="PANTHER" id="PTHR42793:SF1">
    <property type="entry name" value="PEPTIDYL-LYSINE N-ACETYLTRANSFERASE PATZ"/>
    <property type="match status" value="1"/>
</dbReference>
<comment type="caution">
    <text evidence="2">The sequence shown here is derived from an EMBL/GenBank/DDBJ whole genome shotgun (WGS) entry which is preliminary data.</text>
</comment>
<dbReference type="Gene3D" id="3.40.50.720">
    <property type="entry name" value="NAD(P)-binding Rossmann-like Domain"/>
    <property type="match status" value="1"/>
</dbReference>
<dbReference type="PANTHER" id="PTHR42793">
    <property type="entry name" value="COA BINDING DOMAIN CONTAINING PROTEIN"/>
    <property type="match status" value="1"/>
</dbReference>
<gene>
    <name evidence="2" type="ORF">BA062_26860</name>
</gene>
<dbReference type="Gene3D" id="3.40.50.261">
    <property type="entry name" value="Succinyl-CoA synthetase domains"/>
    <property type="match status" value="2"/>
</dbReference>
<dbReference type="Pfam" id="PF13380">
    <property type="entry name" value="CoA_binding_2"/>
    <property type="match status" value="1"/>
</dbReference>
<dbReference type="SUPFAM" id="SSF52210">
    <property type="entry name" value="Succinyl-CoA synthetase domains"/>
    <property type="match status" value="2"/>
</dbReference>
<dbReference type="Gene3D" id="3.30.1490.20">
    <property type="entry name" value="ATP-grasp fold, A domain"/>
    <property type="match status" value="1"/>
</dbReference>
<dbReference type="Gene3D" id="3.30.470.20">
    <property type="entry name" value="ATP-grasp fold, B domain"/>
    <property type="match status" value="1"/>
</dbReference>
<sequence>MDIPVDNTSSVDLAGFVRPASVRLVGRFDRGDKPLVKMARYLRQHGFTGPVEVVTDRRDDALAGHLSVIATDLVTSPAAELAVVAVRAPLVAETIDQLGSAGHRRAVILSSGFGESGGADLEAEVLVAARRWGMRVVGPNCQGIWSRVDGFAGSFSDYLEAASSERYGRTAVVSQSGAVAYSLASLLDRTGNPAAMVISTGNEADLDWAELTAHAISHPQVDTVLAYLEQIESIDQLRRANDAVLAAGGRFALLKGGRTQLGTKAAASHTAALASNGAVLEHICRDLGIDLARDLHELVAVASLPPAADRRRVAVLSTSGGTGVVAADLLGDERITVPEFSLATRQALDGLLGPTAATANPVDVTAAAATDPGLIPRAWGLLMDSGEVDVVLVIITMVTGAKLEETVTGLTRAMAARPDAAAPMVVLFAPPPLRGTAGELLREAAIVTFDTLASAVSALATPRLGDPRPAAELASSATPHEGGPTAEVLTDVALLADFAALGLPVVPRAEVPAESLPGPDIGPGPFVLKLITDDLHKAAAGNIDVGPIVRDDLAAAAGRLIGDRFGDHPPRVQVQRYLHAALEVFVGFHRDRTFGAVATIGLGGRLAEPLKAVRHWTLPIAPDDLARGLRATLLGELLDTLPGDATGELVRVVSALAGYFLDRPGLTELDVNPVLFDVRGEPWLIDAAGLEIASEGKN</sequence>
<organism evidence="2 3">
    <name type="scientific">Prauserella flavalba</name>
    <dbReference type="NCBI Taxonomy" id="1477506"/>
    <lineage>
        <taxon>Bacteria</taxon>
        <taxon>Bacillati</taxon>
        <taxon>Actinomycetota</taxon>
        <taxon>Actinomycetes</taxon>
        <taxon>Pseudonocardiales</taxon>
        <taxon>Pseudonocardiaceae</taxon>
        <taxon>Prauserella</taxon>
    </lineage>
</organism>
<dbReference type="EMBL" id="MASU01000013">
    <property type="protein sequence ID" value="PXY23907.1"/>
    <property type="molecule type" value="Genomic_DNA"/>
</dbReference>
<name>A0A318M1G9_9PSEU</name>
<dbReference type="Pfam" id="PF13607">
    <property type="entry name" value="Succ_CoA_lig"/>
    <property type="match status" value="1"/>
</dbReference>
<reference evidence="2 3" key="1">
    <citation type="submission" date="2016-07" db="EMBL/GenBank/DDBJ databases">
        <title>Draft genome sequence of Prauserella sp. YIM 121212, isolated from alkaline soil.</title>
        <authorList>
            <person name="Ruckert C."/>
            <person name="Albersmeier A."/>
            <person name="Jiang C.-L."/>
            <person name="Jiang Y."/>
            <person name="Kalinowski J."/>
            <person name="Schneider O."/>
            <person name="Winkler A."/>
            <person name="Zotchev S.B."/>
        </authorList>
    </citation>
    <scope>NUCLEOTIDE SEQUENCE [LARGE SCALE GENOMIC DNA]</scope>
    <source>
        <strain evidence="2 3">YIM 121212</strain>
    </source>
</reference>
<dbReference type="InterPro" id="IPR036291">
    <property type="entry name" value="NAD(P)-bd_dom_sf"/>
</dbReference>
<dbReference type="InterPro" id="IPR013815">
    <property type="entry name" value="ATP_grasp_subdomain_1"/>
</dbReference>
<dbReference type="SUPFAM" id="SSF51735">
    <property type="entry name" value="NAD(P)-binding Rossmann-fold domains"/>
    <property type="match status" value="1"/>
</dbReference>
<dbReference type="InterPro" id="IPR032875">
    <property type="entry name" value="Succ_CoA_lig_flav_dom"/>
</dbReference>
<dbReference type="GO" id="GO:0005524">
    <property type="term" value="F:ATP binding"/>
    <property type="evidence" value="ECO:0007669"/>
    <property type="project" value="InterPro"/>
</dbReference>
<dbReference type="InterPro" id="IPR016102">
    <property type="entry name" value="Succinyl-CoA_synth-like"/>
</dbReference>
<dbReference type="SUPFAM" id="SSF56059">
    <property type="entry name" value="Glutathione synthetase ATP-binding domain-like"/>
    <property type="match status" value="1"/>
</dbReference>
<protein>
    <recommendedName>
        <fullName evidence="1">CoA-binding domain-containing protein</fullName>
    </recommendedName>
</protein>
<evidence type="ECO:0000259" key="1">
    <source>
        <dbReference type="SMART" id="SM00881"/>
    </source>
</evidence>
<evidence type="ECO:0000313" key="2">
    <source>
        <dbReference type="EMBL" id="PXY23907.1"/>
    </source>
</evidence>
<dbReference type="Pfam" id="PF13549">
    <property type="entry name" value="ATP-grasp_5"/>
    <property type="match status" value="1"/>
</dbReference>
<feature type="domain" description="CoA-binding" evidence="1">
    <location>
        <begin position="16"/>
        <end position="113"/>
    </location>
</feature>
<dbReference type="AlphaFoldDB" id="A0A318M1G9"/>
<keyword evidence="3" id="KW-1185">Reference proteome</keyword>